<dbReference type="HOGENOM" id="CLU_2586367_0_0_9"/>
<dbReference type="KEGG" id="pbj:VN24_01370"/>
<keyword evidence="1" id="KW-1133">Transmembrane helix</keyword>
<dbReference type="STRING" id="1126833.VN24_01370"/>
<evidence type="ECO:0000313" key="3">
    <source>
        <dbReference type="Proteomes" id="UP000032633"/>
    </source>
</evidence>
<evidence type="ECO:0000313" key="2">
    <source>
        <dbReference type="EMBL" id="AJY73518.1"/>
    </source>
</evidence>
<dbReference type="AlphaFoldDB" id="A0A0D5NF22"/>
<evidence type="ECO:0000256" key="1">
    <source>
        <dbReference type="SAM" id="Phobius"/>
    </source>
</evidence>
<sequence length="80" mass="9590">MVEWSELVERSMLKNQFAGRYVLVTTQMIFFIIVDMFQQKYRRVRRVHHLFGVFIRMQGNHNLRIGMNNGNPALHQQIAK</sequence>
<accession>A0A0D5NF22</accession>
<protein>
    <submittedName>
        <fullName evidence="2">Uncharacterized protein</fullName>
    </submittedName>
</protein>
<reference evidence="2 3" key="1">
    <citation type="journal article" date="2015" name="J. Biotechnol.">
        <title>Complete genome sequence of Paenibacillus beijingensis 7188(T) (=DSM 24997(T)), a novel rhizobacterium from jujube garden soil.</title>
        <authorList>
            <person name="Kwak Y."/>
            <person name="Shin J.H."/>
        </authorList>
    </citation>
    <scope>NUCLEOTIDE SEQUENCE [LARGE SCALE GENOMIC DNA]</scope>
    <source>
        <strain evidence="2 3">DSM 24997</strain>
    </source>
</reference>
<reference evidence="3" key="2">
    <citation type="submission" date="2015-03" db="EMBL/GenBank/DDBJ databases">
        <title>Genome sequence of Paenibacillus beijingensis strain DSM 24997T.</title>
        <authorList>
            <person name="Kwak Y."/>
            <person name="Shin J.-H."/>
        </authorList>
    </citation>
    <scope>NUCLEOTIDE SEQUENCE [LARGE SCALE GENOMIC DNA]</scope>
    <source>
        <strain evidence="3">DSM 24997</strain>
    </source>
</reference>
<name>A0A0D5NF22_9BACL</name>
<dbReference type="EMBL" id="CP011058">
    <property type="protein sequence ID" value="AJY73518.1"/>
    <property type="molecule type" value="Genomic_DNA"/>
</dbReference>
<feature type="transmembrane region" description="Helical" evidence="1">
    <location>
        <begin position="20"/>
        <end position="37"/>
    </location>
</feature>
<keyword evidence="1" id="KW-0812">Transmembrane</keyword>
<gene>
    <name evidence="2" type="ORF">VN24_01370</name>
</gene>
<organism evidence="2 3">
    <name type="scientific">Paenibacillus beijingensis</name>
    <dbReference type="NCBI Taxonomy" id="1126833"/>
    <lineage>
        <taxon>Bacteria</taxon>
        <taxon>Bacillati</taxon>
        <taxon>Bacillota</taxon>
        <taxon>Bacilli</taxon>
        <taxon>Bacillales</taxon>
        <taxon>Paenibacillaceae</taxon>
        <taxon>Paenibacillus</taxon>
    </lineage>
</organism>
<keyword evidence="1" id="KW-0472">Membrane</keyword>
<proteinExistence type="predicted"/>
<dbReference type="PATRIC" id="fig|1126833.4.peg.308"/>
<keyword evidence="3" id="KW-1185">Reference proteome</keyword>
<dbReference type="Proteomes" id="UP000032633">
    <property type="component" value="Chromosome"/>
</dbReference>